<dbReference type="Proteomes" id="UP000551563">
    <property type="component" value="Unassembled WGS sequence"/>
</dbReference>
<dbReference type="SUPFAM" id="SSF53041">
    <property type="entry name" value="Resolvase-like"/>
    <property type="match status" value="1"/>
</dbReference>
<sequence>MLVGYMRVSSDSDRQSTNLQRDALLAVGVDARHLFEDHASGAKDDRAGSVAKIVKLEHAWRRLDGRNDDGFQVAPFPG</sequence>
<dbReference type="InterPro" id="IPR006119">
    <property type="entry name" value="Resolv_N"/>
</dbReference>
<dbReference type="PROSITE" id="PS51736">
    <property type="entry name" value="RECOMBINASES_3"/>
    <property type="match status" value="1"/>
</dbReference>
<name>A0A7V6TYN2_9HYPH</name>
<gene>
    <name evidence="2" type="ORF">GXX48_04355</name>
</gene>
<proteinExistence type="predicted"/>
<dbReference type="GO" id="GO:0003677">
    <property type="term" value="F:DNA binding"/>
    <property type="evidence" value="ECO:0007669"/>
    <property type="project" value="InterPro"/>
</dbReference>
<dbReference type="InterPro" id="IPR036162">
    <property type="entry name" value="Resolvase-like_N_sf"/>
</dbReference>
<organism evidence="2 3">
    <name type="scientific">Brucella intermedia</name>
    <dbReference type="NCBI Taxonomy" id="94625"/>
    <lineage>
        <taxon>Bacteria</taxon>
        <taxon>Pseudomonadati</taxon>
        <taxon>Pseudomonadota</taxon>
        <taxon>Alphaproteobacteria</taxon>
        <taxon>Hyphomicrobiales</taxon>
        <taxon>Brucellaceae</taxon>
        <taxon>Brucella/Ochrobactrum group</taxon>
        <taxon>Brucella</taxon>
    </lineage>
</organism>
<dbReference type="GO" id="GO:0000150">
    <property type="term" value="F:DNA strand exchange activity"/>
    <property type="evidence" value="ECO:0007669"/>
    <property type="project" value="InterPro"/>
</dbReference>
<comment type="caution">
    <text evidence="2">The sequence shown here is derived from an EMBL/GenBank/DDBJ whole genome shotgun (WGS) entry which is preliminary data.</text>
</comment>
<dbReference type="Pfam" id="PF00239">
    <property type="entry name" value="Resolvase"/>
    <property type="match status" value="1"/>
</dbReference>
<dbReference type="Gene3D" id="3.40.50.1390">
    <property type="entry name" value="Resolvase, N-terminal catalytic domain"/>
    <property type="match status" value="1"/>
</dbReference>
<accession>A0A7V6TYN2</accession>
<evidence type="ECO:0000313" key="2">
    <source>
        <dbReference type="EMBL" id="HHV66862.1"/>
    </source>
</evidence>
<evidence type="ECO:0000313" key="3">
    <source>
        <dbReference type="Proteomes" id="UP000551563"/>
    </source>
</evidence>
<protein>
    <submittedName>
        <fullName evidence="2">Recombinase family protein</fullName>
    </submittedName>
</protein>
<reference evidence="2 3" key="1">
    <citation type="journal article" date="2020" name="Biotechnol. Biofuels">
        <title>New insights from the biogas microbiome by comprehensive genome-resolved metagenomics of nearly 1600 species originating from multiple anaerobic digesters.</title>
        <authorList>
            <person name="Campanaro S."/>
            <person name="Treu L."/>
            <person name="Rodriguez-R L.M."/>
            <person name="Kovalovszki A."/>
            <person name="Ziels R.M."/>
            <person name="Maus I."/>
            <person name="Zhu X."/>
            <person name="Kougias P.G."/>
            <person name="Basile A."/>
            <person name="Luo G."/>
            <person name="Schluter A."/>
            <person name="Konstantinidis K.T."/>
            <person name="Angelidaki I."/>
        </authorList>
    </citation>
    <scope>NUCLEOTIDE SEQUENCE [LARGE SCALE GENOMIC DNA]</scope>
    <source>
        <strain evidence="2">AS04akNAM_66</strain>
    </source>
</reference>
<dbReference type="AlphaFoldDB" id="A0A7V6TYN2"/>
<evidence type="ECO:0000259" key="1">
    <source>
        <dbReference type="PROSITE" id="PS51736"/>
    </source>
</evidence>
<dbReference type="EMBL" id="DUMN01000136">
    <property type="protein sequence ID" value="HHV66862.1"/>
    <property type="molecule type" value="Genomic_DNA"/>
</dbReference>
<feature type="domain" description="Resolvase/invertase-type recombinase catalytic" evidence="1">
    <location>
        <begin position="1"/>
        <end position="78"/>
    </location>
</feature>